<proteinExistence type="predicted"/>
<keyword evidence="2" id="KW-1185">Reference proteome</keyword>
<evidence type="ECO:0000313" key="1">
    <source>
        <dbReference type="EMBL" id="MBZ7987324.1"/>
    </source>
</evidence>
<dbReference type="EMBL" id="JACGBB010000007">
    <property type="protein sequence ID" value="MBZ7987324.1"/>
    <property type="molecule type" value="Genomic_DNA"/>
</dbReference>
<dbReference type="RefSeq" id="WP_172231044.1">
    <property type="nucleotide sequence ID" value="NZ_CP035946.1"/>
</dbReference>
<evidence type="ECO:0000313" key="2">
    <source>
        <dbReference type="Proteomes" id="UP000786183"/>
    </source>
</evidence>
<reference evidence="1 2" key="1">
    <citation type="submission" date="2020-07" db="EMBL/GenBank/DDBJ databases">
        <title>Transfer of Campylobacter canadensis to the novel genus Avispirillum gen. nov., that also includes two novel species recovered from migratory waterfowl: Avispirillum anseris sp. nov. and Avispirillum brantae sp. nov.</title>
        <authorList>
            <person name="Miller W.G."/>
            <person name="Chapman M.H."/>
            <person name="Yee E."/>
            <person name="Inglis G.D."/>
        </authorList>
    </citation>
    <scope>NUCLEOTIDE SEQUENCE [LARGE SCALE GENOMIC DNA]</scope>
    <source>
        <strain evidence="1 2">L283</strain>
    </source>
</reference>
<gene>
    <name evidence="1" type="ORF">AVCANL283_04270</name>
</gene>
<protein>
    <submittedName>
        <fullName evidence="1">Uncharacterized protein</fullName>
    </submittedName>
</protein>
<name>A0ABS7WTT8_9BACT</name>
<dbReference type="Proteomes" id="UP000786183">
    <property type="component" value="Unassembled WGS sequence"/>
</dbReference>
<organism evidence="1 2">
    <name type="scientific">Campylobacter canadensis</name>
    <dbReference type="NCBI Taxonomy" id="449520"/>
    <lineage>
        <taxon>Bacteria</taxon>
        <taxon>Pseudomonadati</taxon>
        <taxon>Campylobacterota</taxon>
        <taxon>Epsilonproteobacteria</taxon>
        <taxon>Campylobacterales</taxon>
        <taxon>Campylobacteraceae</taxon>
        <taxon>Campylobacter</taxon>
    </lineage>
</organism>
<comment type="caution">
    <text evidence="1">The sequence shown here is derived from an EMBL/GenBank/DDBJ whole genome shotgun (WGS) entry which is preliminary data.</text>
</comment>
<accession>A0ABS7WTT8</accession>
<sequence>MRYFLIFTFLFLQLNALDIDKLEDYIIKEQYAKVCNNNIYNIAMKNQDDGLLNLYAIACLRSDFINKLAPVIITMRKSKEARDNAIYYSTILYKKKLLYSAIVDGVDISAIKLPKCDYVLSDIYDDYVSGNYEKKGDNYYFKKDGKYKYLVNTKYDLPYVKLIVNVLGDNLNIIEKKEYW</sequence>